<feature type="region of interest" description="Disordered" evidence="3">
    <location>
        <begin position="1"/>
        <end position="67"/>
    </location>
</feature>
<dbReference type="InterPro" id="IPR051219">
    <property type="entry name" value="Heterochromatin_chromo-domain"/>
</dbReference>
<dbReference type="GO" id="GO:0005634">
    <property type="term" value="C:nucleus"/>
    <property type="evidence" value="ECO:0007669"/>
    <property type="project" value="UniProtKB-SubCell"/>
</dbReference>
<dbReference type="InterPro" id="IPR000953">
    <property type="entry name" value="Chromo/chromo_shadow_dom"/>
</dbReference>
<dbReference type="InterPro" id="IPR017984">
    <property type="entry name" value="Chromo_dom_subgr"/>
</dbReference>
<feature type="domain" description="Chromo" evidence="4">
    <location>
        <begin position="69"/>
        <end position="129"/>
    </location>
</feature>
<feature type="compositionally biased region" description="Basic and acidic residues" evidence="3">
    <location>
        <begin position="1"/>
        <end position="19"/>
    </location>
</feature>
<evidence type="ECO:0000256" key="3">
    <source>
        <dbReference type="SAM" id="MobiDB-lite"/>
    </source>
</evidence>
<feature type="domain" description="Chromo" evidence="4">
    <location>
        <begin position="141"/>
        <end position="199"/>
    </location>
</feature>
<dbReference type="PROSITE" id="PS50013">
    <property type="entry name" value="CHROMO_2"/>
    <property type="match status" value="2"/>
</dbReference>
<evidence type="ECO:0000256" key="1">
    <source>
        <dbReference type="ARBA" id="ARBA00004123"/>
    </source>
</evidence>
<keyword evidence="2" id="KW-0539">Nucleus</keyword>
<dbReference type="Proteomes" id="UP000198287">
    <property type="component" value="Unassembled WGS sequence"/>
</dbReference>
<comment type="caution">
    <text evidence="5">The sequence shown here is derived from an EMBL/GenBank/DDBJ whole genome shotgun (WGS) entry which is preliminary data.</text>
</comment>
<dbReference type="PANTHER" id="PTHR22812">
    <property type="entry name" value="CHROMOBOX PROTEIN"/>
    <property type="match status" value="1"/>
</dbReference>
<dbReference type="STRING" id="158441.A0A226DQN7"/>
<dbReference type="InterPro" id="IPR016197">
    <property type="entry name" value="Chromo-like_dom_sf"/>
</dbReference>
<dbReference type="EMBL" id="LNIX01000012">
    <property type="protein sequence ID" value="OXA47832.1"/>
    <property type="molecule type" value="Genomic_DNA"/>
</dbReference>
<dbReference type="SMART" id="SM00298">
    <property type="entry name" value="CHROMO"/>
    <property type="match status" value="2"/>
</dbReference>
<dbReference type="PRINTS" id="PR00504">
    <property type="entry name" value="CHROMODOMAIN"/>
</dbReference>
<gene>
    <name evidence="5" type="ORF">Fcan01_17378</name>
</gene>
<dbReference type="SUPFAM" id="SSF54160">
    <property type="entry name" value="Chromo domain-like"/>
    <property type="match status" value="2"/>
</dbReference>
<name>A0A226DQN7_FOLCA</name>
<organism evidence="5 6">
    <name type="scientific">Folsomia candida</name>
    <name type="common">Springtail</name>
    <dbReference type="NCBI Taxonomy" id="158441"/>
    <lineage>
        <taxon>Eukaryota</taxon>
        <taxon>Metazoa</taxon>
        <taxon>Ecdysozoa</taxon>
        <taxon>Arthropoda</taxon>
        <taxon>Hexapoda</taxon>
        <taxon>Collembola</taxon>
        <taxon>Entomobryomorpha</taxon>
        <taxon>Isotomoidea</taxon>
        <taxon>Isotomidae</taxon>
        <taxon>Proisotominae</taxon>
        <taxon>Folsomia</taxon>
    </lineage>
</organism>
<dbReference type="CDD" id="cd00024">
    <property type="entry name" value="CD_CSD"/>
    <property type="match status" value="2"/>
</dbReference>
<feature type="compositionally biased region" description="Polar residues" evidence="3">
    <location>
        <begin position="50"/>
        <end position="59"/>
    </location>
</feature>
<dbReference type="InterPro" id="IPR023779">
    <property type="entry name" value="Chromodomain_CS"/>
</dbReference>
<dbReference type="Pfam" id="PF00385">
    <property type="entry name" value="Chromo"/>
    <property type="match status" value="2"/>
</dbReference>
<proteinExistence type="predicted"/>
<dbReference type="PROSITE" id="PS00598">
    <property type="entry name" value="CHROMO_1"/>
    <property type="match status" value="1"/>
</dbReference>
<evidence type="ECO:0000313" key="5">
    <source>
        <dbReference type="EMBL" id="OXA47832.1"/>
    </source>
</evidence>
<protein>
    <submittedName>
        <fullName evidence="5">Chromobox protein 3</fullName>
    </submittedName>
</protein>
<dbReference type="InterPro" id="IPR023780">
    <property type="entry name" value="Chromo_domain"/>
</dbReference>
<dbReference type="Gene3D" id="2.40.50.40">
    <property type="match status" value="2"/>
</dbReference>
<dbReference type="AlphaFoldDB" id="A0A226DQN7"/>
<accession>A0A226DQN7</accession>
<sequence>MARDPSDVKGDLAEVKGSGDEISEEREELIAEASQGGVGDGTSEPKGNEESTSAQSEATGSGDGTSEHYVVEKILDSRIVAGRTEFLVTWKTRGHEHDSWVPLENLNVDRPELIEAFEADRNAKKAAEKKNASNADEGEKFVVEKILDKRIVHGKIQYLCKWKDYEEDDNTWEPAANLGCSELMEAFEAEWKEKEAAKKKKKPSDNGAE</sequence>
<dbReference type="OrthoDB" id="5376140at2759"/>
<evidence type="ECO:0000256" key="2">
    <source>
        <dbReference type="ARBA" id="ARBA00023242"/>
    </source>
</evidence>
<reference evidence="5 6" key="1">
    <citation type="submission" date="2015-12" db="EMBL/GenBank/DDBJ databases">
        <title>The genome of Folsomia candida.</title>
        <authorList>
            <person name="Faddeeva A."/>
            <person name="Derks M.F."/>
            <person name="Anvar Y."/>
            <person name="Smit S."/>
            <person name="Van Straalen N."/>
            <person name="Roelofs D."/>
        </authorList>
    </citation>
    <scope>NUCLEOTIDE SEQUENCE [LARGE SCALE GENOMIC DNA]</scope>
    <source>
        <strain evidence="5 6">VU population</strain>
        <tissue evidence="5">Whole body</tissue>
    </source>
</reference>
<evidence type="ECO:0000313" key="6">
    <source>
        <dbReference type="Proteomes" id="UP000198287"/>
    </source>
</evidence>
<evidence type="ECO:0000259" key="4">
    <source>
        <dbReference type="PROSITE" id="PS50013"/>
    </source>
</evidence>
<dbReference type="GO" id="GO:0005694">
    <property type="term" value="C:chromosome"/>
    <property type="evidence" value="ECO:0007669"/>
    <property type="project" value="UniProtKB-ARBA"/>
</dbReference>
<comment type="subcellular location">
    <subcellularLocation>
        <location evidence="1">Nucleus</location>
    </subcellularLocation>
</comment>
<keyword evidence="6" id="KW-1185">Reference proteome</keyword>